<evidence type="ECO:0000313" key="1">
    <source>
        <dbReference type="EMBL" id="KAK6361323.1"/>
    </source>
</evidence>
<dbReference type="Pfam" id="PF19086">
    <property type="entry name" value="Terpene_syn_C_2"/>
    <property type="match status" value="1"/>
</dbReference>
<comment type="caution">
    <text evidence="1">The sequence shown here is derived from an EMBL/GenBank/DDBJ whole genome shotgun (WGS) entry which is preliminary data.</text>
</comment>
<dbReference type="InterPro" id="IPR008949">
    <property type="entry name" value="Isoprenoid_synthase_dom_sf"/>
</dbReference>
<dbReference type="SUPFAM" id="SSF48576">
    <property type="entry name" value="Terpenoid synthases"/>
    <property type="match status" value="1"/>
</dbReference>
<sequence length="471" mass="53617">MSLVHDTSKKARSTPQFITPLTAYKNSIPVPDRYLEGFWSIFEPRINLAHANEATRVLEYRQSLANCGFQPARAGSIARVSPFNSIIFSEAEPEKVLLVGPLSDLAFLENNGINGERFLKPGCEEVIDEAKLMREHHITLQQLKAKHMLEMLNANEDAIQYIEGYDVWTAQVKQMDALDGYIFKTIEEYMDNRFHSANVAGLSMCCDFCYSLKLTDEEYKACEPIRQFGVGIGALGNDWVSAEIEWIVKAESGAELPYVNGVFVIMHNMGLSFSESKEILKSKAQQKEREFWDICRQVEARFNSFAVRQYITIYMLLIGGSLCWHMNHARYDVDPDHPFYPRPDYTISDYQRLAGLRILPGKIDCKEKLCRANDTSLGFESNECLNAPQTSTRVTKKVQQVSKPGSQSWLSAYHKLSDEIILEPYKYITSLPSKRIQKSILQALNAWYIVPNDTLELTDSVINILLNSSLM</sequence>
<keyword evidence="2" id="KW-1185">Reference proteome</keyword>
<dbReference type="Proteomes" id="UP001373714">
    <property type="component" value="Unassembled WGS sequence"/>
</dbReference>
<reference evidence="1 2" key="1">
    <citation type="submission" date="2019-10" db="EMBL/GenBank/DDBJ databases">
        <authorList>
            <person name="Palmer J.M."/>
        </authorList>
    </citation>
    <scope>NUCLEOTIDE SEQUENCE [LARGE SCALE GENOMIC DNA]</scope>
    <source>
        <strain evidence="1 2">TWF730</strain>
    </source>
</reference>
<dbReference type="AlphaFoldDB" id="A0AAV9VHL0"/>
<name>A0AAV9VHL0_9PEZI</name>
<organism evidence="1 2">
    <name type="scientific">Orbilia blumenaviensis</name>
    <dbReference type="NCBI Taxonomy" id="1796055"/>
    <lineage>
        <taxon>Eukaryota</taxon>
        <taxon>Fungi</taxon>
        <taxon>Dikarya</taxon>
        <taxon>Ascomycota</taxon>
        <taxon>Pezizomycotina</taxon>
        <taxon>Orbiliomycetes</taxon>
        <taxon>Orbiliales</taxon>
        <taxon>Orbiliaceae</taxon>
        <taxon>Orbilia</taxon>
    </lineage>
</organism>
<accession>A0AAV9VHL0</accession>
<dbReference type="EMBL" id="JAVHNS010000002">
    <property type="protein sequence ID" value="KAK6361323.1"/>
    <property type="molecule type" value="Genomic_DNA"/>
</dbReference>
<dbReference type="Gene3D" id="1.10.600.10">
    <property type="entry name" value="Farnesyl Diphosphate Synthase"/>
    <property type="match status" value="1"/>
</dbReference>
<evidence type="ECO:0000313" key="2">
    <source>
        <dbReference type="Proteomes" id="UP001373714"/>
    </source>
</evidence>
<proteinExistence type="predicted"/>
<protein>
    <submittedName>
        <fullName evidence="1">Uncharacterized protein</fullName>
    </submittedName>
</protein>
<gene>
    <name evidence="1" type="ORF">TWF730_005058</name>
</gene>